<evidence type="ECO:0000313" key="1">
    <source>
        <dbReference type="EMBL" id="EIM73353.1"/>
    </source>
</evidence>
<dbReference type="Proteomes" id="UP000005551">
    <property type="component" value="Unassembled WGS sequence"/>
</dbReference>
<sequence>MAVIRFPRPVSQQLGTGIQADENLRLAADGAVMRVVAKPKEDTKGSPFFFEEELQGIPYSKGEPGQRRYFNFHGKEKRMVMRAPNGNLTFLEVMGADSVVFADEKITFVNATALDKSFDDLPLEKVTVKGGKQLYLLHDSVFTPADYEGGYNADSLMMSIISVYRLMS</sequence>
<dbReference type="RefSeq" id="WP_009057155.1">
    <property type="nucleotide sequence ID" value="NZ_AJYA01000062.1"/>
</dbReference>
<gene>
    <name evidence="1" type="ORF">A3SI_18111</name>
</gene>
<protein>
    <submittedName>
        <fullName evidence="1">Uncharacterized protein</fullName>
    </submittedName>
</protein>
<proteinExistence type="predicted"/>
<dbReference type="EMBL" id="AJYA01000062">
    <property type="protein sequence ID" value="EIM73353.1"/>
    <property type="molecule type" value="Genomic_DNA"/>
</dbReference>
<dbReference type="AlphaFoldDB" id="I5BUV1"/>
<comment type="caution">
    <text evidence="1">The sequence shown here is derived from an EMBL/GenBank/DDBJ whole genome shotgun (WGS) entry which is preliminary data.</text>
</comment>
<dbReference type="STRING" id="1189621.A3SI_18111"/>
<name>I5BUV1_9BACT</name>
<keyword evidence="2" id="KW-1185">Reference proteome</keyword>
<evidence type="ECO:0000313" key="2">
    <source>
        <dbReference type="Proteomes" id="UP000005551"/>
    </source>
</evidence>
<accession>I5BUV1</accession>
<reference evidence="1 2" key="1">
    <citation type="submission" date="2012-05" db="EMBL/GenBank/DDBJ databases">
        <title>Genome sequence of Nitritalea halalkaliphila LW7.</title>
        <authorList>
            <person name="Jangir P.K."/>
            <person name="Singh A."/>
            <person name="Shivaji S."/>
            <person name="Sharma R."/>
        </authorList>
    </citation>
    <scope>NUCLEOTIDE SEQUENCE [LARGE SCALE GENOMIC DNA]</scope>
    <source>
        <strain evidence="1 2">LW7</strain>
    </source>
</reference>
<organism evidence="1 2">
    <name type="scientific">Nitritalea halalkaliphila LW7</name>
    <dbReference type="NCBI Taxonomy" id="1189621"/>
    <lineage>
        <taxon>Bacteria</taxon>
        <taxon>Pseudomonadati</taxon>
        <taxon>Bacteroidota</taxon>
        <taxon>Cytophagia</taxon>
        <taxon>Cytophagales</taxon>
        <taxon>Cyclobacteriaceae</taxon>
        <taxon>Nitritalea</taxon>
    </lineage>
</organism>